<reference evidence="6 7" key="1">
    <citation type="submission" date="2017-09" db="EMBL/GenBank/DDBJ databases">
        <title>Genome sequence of Lactobacillus brevis D7.</title>
        <authorList>
            <person name="Kwon M.-S."/>
            <person name="Lim S.K."/>
            <person name="Choi H.-J."/>
        </authorList>
    </citation>
    <scope>NUCLEOTIDE SEQUENCE [LARGE SCALE GENOMIC DNA]</scope>
    <source>
        <strain evidence="6 7">D7</strain>
    </source>
</reference>
<dbReference type="RefSeq" id="WP_024526586.1">
    <property type="nucleotide sequence ID" value="NZ_CP015398.1"/>
</dbReference>
<comment type="pathway">
    <text evidence="1">Cell wall biogenesis; cell wall polysaccharide biosynthesis.</text>
</comment>
<keyword evidence="4 6" id="KW-0808">Transferase</keyword>
<evidence type="ECO:0000259" key="5">
    <source>
        <dbReference type="Pfam" id="PF00535"/>
    </source>
</evidence>
<dbReference type="Pfam" id="PF00535">
    <property type="entry name" value="Glycos_transf_2"/>
    <property type="match status" value="1"/>
</dbReference>
<evidence type="ECO:0000313" key="6">
    <source>
        <dbReference type="EMBL" id="PBQ22459.1"/>
    </source>
</evidence>
<dbReference type="Gene3D" id="3.90.550.10">
    <property type="entry name" value="Spore Coat Polysaccharide Biosynthesis Protein SpsA, Chain A"/>
    <property type="match status" value="1"/>
</dbReference>
<dbReference type="PANTHER" id="PTHR43179">
    <property type="entry name" value="RHAMNOSYLTRANSFERASE WBBL"/>
    <property type="match status" value="1"/>
</dbReference>
<dbReference type="PANTHER" id="PTHR43179:SF12">
    <property type="entry name" value="GALACTOFURANOSYLTRANSFERASE GLFT2"/>
    <property type="match status" value="1"/>
</dbReference>
<evidence type="ECO:0000313" key="7">
    <source>
        <dbReference type="Proteomes" id="UP000217918"/>
    </source>
</evidence>
<protein>
    <submittedName>
        <fullName evidence="6">Rhamnosyltransferase</fullName>
    </submittedName>
</protein>
<dbReference type="EMBL" id="NVYO01000002">
    <property type="protein sequence ID" value="PBQ22459.1"/>
    <property type="molecule type" value="Genomic_DNA"/>
</dbReference>
<gene>
    <name evidence="6" type="ORF">CNR29_13350</name>
</gene>
<accession>A0A2A3TUU7</accession>
<proteinExistence type="inferred from homology"/>
<sequence>MKIGSIIVTFNPRIEQLRLVLNALAKQTQKIRIVDNNSTNLADIMFLMRKFNNIELIKLDSNMGIAVAQNKGFSAFRQEDYDWVLTLDQDTVIPNDYILQLTVAMPLKDAGIVTGAYIDVKWNKERIEKVKLMRKPSIQKINEEISSGNLVSIEAWQHVGGFTEELFIDYVDFDFDYKLTENGYNIYRVNDAEFQHEIGSSVHLSWVTKILWLNKRELFDHSAQRLYYINRNRLIVRKRHPQSGSSIRMLFREVLNLREVLAMKSPRIKKIRFAILGIIEGALYK</sequence>
<dbReference type="Proteomes" id="UP000217918">
    <property type="component" value="Unassembled WGS sequence"/>
</dbReference>
<comment type="caution">
    <text evidence="6">The sequence shown here is derived from an EMBL/GenBank/DDBJ whole genome shotgun (WGS) entry which is preliminary data.</text>
</comment>
<dbReference type="GO" id="GO:0016757">
    <property type="term" value="F:glycosyltransferase activity"/>
    <property type="evidence" value="ECO:0007669"/>
    <property type="project" value="UniProtKB-KW"/>
</dbReference>
<evidence type="ECO:0000256" key="3">
    <source>
        <dbReference type="ARBA" id="ARBA00022676"/>
    </source>
</evidence>
<dbReference type="SUPFAM" id="SSF53448">
    <property type="entry name" value="Nucleotide-diphospho-sugar transferases"/>
    <property type="match status" value="1"/>
</dbReference>
<feature type="domain" description="Glycosyltransferase 2-like" evidence="5">
    <location>
        <begin position="6"/>
        <end position="141"/>
    </location>
</feature>
<dbReference type="InterPro" id="IPR029044">
    <property type="entry name" value="Nucleotide-diphossugar_trans"/>
</dbReference>
<dbReference type="AlphaFoldDB" id="A0A2A3TUU7"/>
<comment type="similarity">
    <text evidence="2">Belongs to the glycosyltransferase 2 family.</text>
</comment>
<evidence type="ECO:0000256" key="1">
    <source>
        <dbReference type="ARBA" id="ARBA00004776"/>
    </source>
</evidence>
<organism evidence="6 7">
    <name type="scientific">Levilactobacillus brevis</name>
    <name type="common">Lactobacillus brevis</name>
    <dbReference type="NCBI Taxonomy" id="1580"/>
    <lineage>
        <taxon>Bacteria</taxon>
        <taxon>Bacillati</taxon>
        <taxon>Bacillota</taxon>
        <taxon>Bacilli</taxon>
        <taxon>Lactobacillales</taxon>
        <taxon>Lactobacillaceae</taxon>
        <taxon>Levilactobacillus</taxon>
    </lineage>
</organism>
<evidence type="ECO:0000256" key="2">
    <source>
        <dbReference type="ARBA" id="ARBA00006739"/>
    </source>
</evidence>
<evidence type="ECO:0000256" key="4">
    <source>
        <dbReference type="ARBA" id="ARBA00022679"/>
    </source>
</evidence>
<name>A0A2A3TUU7_LEVBR</name>
<dbReference type="InterPro" id="IPR001173">
    <property type="entry name" value="Glyco_trans_2-like"/>
</dbReference>
<keyword evidence="3" id="KW-0328">Glycosyltransferase</keyword>